<gene>
    <name evidence="1" type="ORF">J2Z75_003489</name>
</gene>
<evidence type="ECO:0000313" key="1">
    <source>
        <dbReference type="EMBL" id="MBP1859968.1"/>
    </source>
</evidence>
<accession>A0ABS4EPW0</accession>
<evidence type="ECO:0000313" key="2">
    <source>
        <dbReference type="Proteomes" id="UP000823786"/>
    </source>
</evidence>
<name>A0ABS4EPW0_9HYPH</name>
<dbReference type="Proteomes" id="UP000823786">
    <property type="component" value="Unassembled WGS sequence"/>
</dbReference>
<proteinExistence type="predicted"/>
<reference evidence="1 2" key="1">
    <citation type="submission" date="2021-03" db="EMBL/GenBank/DDBJ databases">
        <title>Genomic Encyclopedia of Type Strains, Phase IV (KMG-IV): sequencing the most valuable type-strain genomes for metagenomic binning, comparative biology and taxonomic classification.</title>
        <authorList>
            <person name="Goeker M."/>
        </authorList>
    </citation>
    <scope>NUCLEOTIDE SEQUENCE [LARGE SCALE GENOMIC DNA]</scope>
    <source>
        <strain evidence="1 2">DSM 26427</strain>
    </source>
</reference>
<dbReference type="EMBL" id="JAGGJV010000006">
    <property type="protein sequence ID" value="MBP1859968.1"/>
    <property type="molecule type" value="Genomic_DNA"/>
</dbReference>
<keyword evidence="2" id="KW-1185">Reference proteome</keyword>
<protein>
    <submittedName>
        <fullName evidence="1">Uncharacterized protein</fullName>
    </submittedName>
</protein>
<organism evidence="1 2">
    <name type="scientific">Rhizobium herbae</name>
    <dbReference type="NCBI Taxonomy" id="508661"/>
    <lineage>
        <taxon>Bacteria</taxon>
        <taxon>Pseudomonadati</taxon>
        <taxon>Pseudomonadota</taxon>
        <taxon>Alphaproteobacteria</taxon>
        <taxon>Hyphomicrobiales</taxon>
        <taxon>Rhizobiaceae</taxon>
        <taxon>Rhizobium/Agrobacterium group</taxon>
        <taxon>Rhizobium</taxon>
    </lineage>
</organism>
<comment type="caution">
    <text evidence="1">The sequence shown here is derived from an EMBL/GenBank/DDBJ whole genome shotgun (WGS) entry which is preliminary data.</text>
</comment>
<sequence length="98" mass="10717">MSLNVKWADFTRRKTVTAPVAGAAELAEIVELPLPPIFPVSKGIRLLGVTLSSRHGRTCRCTTARTCIVNHLAQIHLLAPVLFLELNFIGHLHTVAQP</sequence>